<evidence type="ECO:0000313" key="3">
    <source>
        <dbReference type="EMBL" id="AKA70712.1"/>
    </source>
</evidence>
<protein>
    <submittedName>
        <fullName evidence="3">Diguanylate phosphodiesterase</fullName>
    </submittedName>
</protein>
<dbReference type="PANTHER" id="PTHR33525:SF4">
    <property type="entry name" value="CYCLIC DI-GMP PHOSPHODIESTERASE CDGJ"/>
    <property type="match status" value="1"/>
</dbReference>
<dbReference type="SUPFAM" id="SSF141868">
    <property type="entry name" value="EAL domain-like"/>
    <property type="match status" value="1"/>
</dbReference>
<dbReference type="EMBL" id="CP009933">
    <property type="protein sequence ID" value="AKA70712.1"/>
    <property type="molecule type" value="Genomic_DNA"/>
</dbReference>
<name>A0A0E3K2T3_CLOSL</name>
<dbReference type="InterPro" id="IPR001633">
    <property type="entry name" value="EAL_dom"/>
</dbReference>
<dbReference type="Pfam" id="PF08668">
    <property type="entry name" value="HDOD"/>
    <property type="match status" value="1"/>
</dbReference>
<dbReference type="RefSeq" id="WP_029160826.1">
    <property type="nucleotide sequence ID" value="NZ_CP009933.1"/>
</dbReference>
<dbReference type="SUPFAM" id="SSF109604">
    <property type="entry name" value="HD-domain/PDEase-like"/>
    <property type="match status" value="1"/>
</dbReference>
<evidence type="ECO:0000259" key="1">
    <source>
        <dbReference type="PROSITE" id="PS50883"/>
    </source>
</evidence>
<feature type="domain" description="EAL" evidence="1">
    <location>
        <begin position="1"/>
        <end position="203"/>
    </location>
</feature>
<dbReference type="SMART" id="SM00052">
    <property type="entry name" value="EAL"/>
    <property type="match status" value="1"/>
</dbReference>
<gene>
    <name evidence="3" type="ORF">CSCA_3587</name>
</gene>
<dbReference type="InterPro" id="IPR035919">
    <property type="entry name" value="EAL_sf"/>
</dbReference>
<accession>A0A0E3K2T3</accession>
<dbReference type="PROSITE" id="PS51833">
    <property type="entry name" value="HDOD"/>
    <property type="match status" value="1"/>
</dbReference>
<dbReference type="PANTHER" id="PTHR33525">
    <property type="match status" value="1"/>
</dbReference>
<dbReference type="PROSITE" id="PS50883">
    <property type="entry name" value="EAL"/>
    <property type="match status" value="1"/>
</dbReference>
<proteinExistence type="predicted"/>
<feature type="domain" description="HDOD" evidence="2">
    <location>
        <begin position="197"/>
        <end position="384"/>
    </location>
</feature>
<dbReference type="STRING" id="1548.CSCA_3587"/>
<dbReference type="Pfam" id="PF00563">
    <property type="entry name" value="EAL"/>
    <property type="match status" value="1"/>
</dbReference>
<evidence type="ECO:0000259" key="2">
    <source>
        <dbReference type="PROSITE" id="PS51833"/>
    </source>
</evidence>
<dbReference type="Gene3D" id="3.20.20.450">
    <property type="entry name" value="EAL domain"/>
    <property type="match status" value="1"/>
</dbReference>
<dbReference type="AlphaFoldDB" id="A0A0E3K2T3"/>
<evidence type="ECO:0000313" key="4">
    <source>
        <dbReference type="Proteomes" id="UP000033115"/>
    </source>
</evidence>
<dbReference type="Proteomes" id="UP000033115">
    <property type="component" value="Chromosome"/>
</dbReference>
<dbReference type="PIRSF" id="PIRSF003180">
    <property type="entry name" value="DiGMPpdiest_YuxH"/>
    <property type="match status" value="1"/>
</dbReference>
<organism evidence="3 4">
    <name type="scientific">Clostridium scatologenes</name>
    <dbReference type="NCBI Taxonomy" id="1548"/>
    <lineage>
        <taxon>Bacteria</taxon>
        <taxon>Bacillati</taxon>
        <taxon>Bacillota</taxon>
        <taxon>Clostridia</taxon>
        <taxon>Eubacteriales</taxon>
        <taxon>Clostridiaceae</taxon>
        <taxon>Clostridium</taxon>
    </lineage>
</organism>
<keyword evidence="4" id="KW-1185">Reference proteome</keyword>
<dbReference type="InterPro" id="IPR052340">
    <property type="entry name" value="RNase_Y/CdgJ"/>
</dbReference>
<dbReference type="InterPro" id="IPR014408">
    <property type="entry name" value="dGMP_Pdiesterase_EAL/HD-GYP"/>
</dbReference>
<dbReference type="HOGENOM" id="CLU_044951_2_0_9"/>
<dbReference type="InterPro" id="IPR013976">
    <property type="entry name" value="HDOD"/>
</dbReference>
<sequence>MDIFVARQPIFNKNNKVIAYELLFRNSYDNKYTNEDGDTATLNVINSLYTLGIDNVTNGKNVFINFTENLLNHDFIALLPPNIVTIEILEDVYPSKKIILECKKLKKQGYTIALDDFIFDEKHINLIQIADIVKVDFSITKGYERKNIIKKVNSNNIKFLAEKVETIDEFNEAKSLGYSYFQGYYFSKPIILSGKDIPHDKLINFKILKELTNENLDIEGLEKLILIDISLSFKLLRLVNSTAFSLKNKVNSIKQAISLLGEREIKKWIYVVIIRSLAENKPNELINCTLIRAKFAELLCIRMGLKYKSYSSYITGLLSFIDVILNQPIEIIIEDLCLSVEIKDALLNKENILSSIIKLITFYEKGLWDKVDLYSKKLNVSDQDLSICYFESLNWLKQLNGY</sequence>
<reference evidence="3 4" key="1">
    <citation type="journal article" date="2015" name="J. Biotechnol.">
        <title>Complete genome sequence of a malodorant-producing acetogen, Clostridium scatologenes ATCC 25775(T).</title>
        <authorList>
            <person name="Zhu Z."/>
            <person name="Guo T."/>
            <person name="Zheng H."/>
            <person name="Song T."/>
            <person name="Ouyang P."/>
            <person name="Xie J."/>
        </authorList>
    </citation>
    <scope>NUCLEOTIDE SEQUENCE [LARGE SCALE GENOMIC DNA]</scope>
    <source>
        <strain evidence="3 4">ATCC 25775</strain>
    </source>
</reference>
<dbReference type="KEGG" id="csq:CSCA_3587"/>
<dbReference type="Gene3D" id="1.10.3210.10">
    <property type="entry name" value="Hypothetical protein af1432"/>
    <property type="match status" value="1"/>
</dbReference>